<protein>
    <submittedName>
        <fullName evidence="2">Abortive infection family protein</fullName>
    </submittedName>
</protein>
<feature type="domain" description="Abortive infection protein-like C-terminal" evidence="1">
    <location>
        <begin position="187"/>
        <end position="261"/>
    </location>
</feature>
<evidence type="ECO:0000259" key="1">
    <source>
        <dbReference type="Pfam" id="PF14355"/>
    </source>
</evidence>
<organism evidence="2 3">
    <name type="scientific">Pedobacter agri</name>
    <dbReference type="NCBI Taxonomy" id="454586"/>
    <lineage>
        <taxon>Bacteria</taxon>
        <taxon>Pseudomonadati</taxon>
        <taxon>Bacteroidota</taxon>
        <taxon>Sphingobacteriia</taxon>
        <taxon>Sphingobacteriales</taxon>
        <taxon>Sphingobacteriaceae</taxon>
        <taxon>Pedobacter</taxon>
    </lineage>
</organism>
<dbReference type="AlphaFoldDB" id="A0A9X3IBC8"/>
<dbReference type="Proteomes" id="UP001142592">
    <property type="component" value="Unassembled WGS sequence"/>
</dbReference>
<comment type="caution">
    <text evidence="2">The sequence shown here is derived from an EMBL/GenBank/DDBJ whole genome shotgun (WGS) entry which is preliminary data.</text>
</comment>
<name>A0A9X3IBC8_9SPHI</name>
<dbReference type="EMBL" id="JAPJUH010000005">
    <property type="protein sequence ID" value="MCX3266458.1"/>
    <property type="molecule type" value="Genomic_DNA"/>
</dbReference>
<evidence type="ECO:0000313" key="2">
    <source>
        <dbReference type="EMBL" id="MCX3266458.1"/>
    </source>
</evidence>
<reference evidence="2" key="1">
    <citation type="submission" date="2022-11" db="EMBL/GenBank/DDBJ databases">
        <authorList>
            <person name="Graham C."/>
            <person name="Newman J.D."/>
        </authorList>
    </citation>
    <scope>NUCLEOTIDE SEQUENCE</scope>
    <source>
        <strain evidence="2">DSM 19486</strain>
    </source>
</reference>
<proteinExistence type="predicted"/>
<dbReference type="InterPro" id="IPR026001">
    <property type="entry name" value="Abi-like_C"/>
</dbReference>
<accession>A0A9X3IBC8</accession>
<sequence>MTLSEYSITHLGKAICGDVDYMPYQTGPMLVTFFNKYGYNEVYGQEPFPSRWKYTEDKCRELNGTPLIKQAIEDSIDPRRFLKLPITVENAVAELNEILNFDKLAITKVNEYYKLISIGGLIVEPSTAVAIGHDFVSEQIEKCKTKLTQEDYNGAITNARSLLEAIFIDIIERYQSIPFKSDGDLDNLWRATKKVMNLQLNKDTMPDFVIQILSGIDTSLKGLAALSNKAGDRHATKFKARKHHAKLAVNLAMTIADFILESWDFLNEAKTVKGEKAS</sequence>
<evidence type="ECO:0000313" key="3">
    <source>
        <dbReference type="Proteomes" id="UP001142592"/>
    </source>
</evidence>
<dbReference type="Pfam" id="PF14355">
    <property type="entry name" value="Abi_C"/>
    <property type="match status" value="1"/>
</dbReference>
<keyword evidence="3" id="KW-1185">Reference proteome</keyword>
<gene>
    <name evidence="2" type="ORF">OQZ29_16990</name>
</gene>
<dbReference type="RefSeq" id="WP_010600168.1">
    <property type="nucleotide sequence ID" value="NZ_JAPJUH010000005.1"/>
</dbReference>